<evidence type="ECO:0008006" key="5">
    <source>
        <dbReference type="Google" id="ProtNLM"/>
    </source>
</evidence>
<keyword evidence="2" id="KW-0732">Signal</keyword>
<feature type="signal peptide" evidence="2">
    <location>
        <begin position="1"/>
        <end position="28"/>
    </location>
</feature>
<evidence type="ECO:0000313" key="3">
    <source>
        <dbReference type="EMBL" id="KAF0903717.1"/>
    </source>
</evidence>
<feature type="region of interest" description="Disordered" evidence="1">
    <location>
        <begin position="47"/>
        <end position="83"/>
    </location>
</feature>
<evidence type="ECO:0000256" key="1">
    <source>
        <dbReference type="SAM" id="MobiDB-lite"/>
    </source>
</evidence>
<comment type="caution">
    <text evidence="3">The sequence shown here is derived from an EMBL/GenBank/DDBJ whole genome shotgun (WGS) entry which is preliminary data.</text>
</comment>
<evidence type="ECO:0000313" key="4">
    <source>
        <dbReference type="Proteomes" id="UP000479710"/>
    </source>
</evidence>
<feature type="chain" id="PRO_5026350140" description="Secreted protein" evidence="2">
    <location>
        <begin position="29"/>
        <end position="83"/>
    </location>
</feature>
<evidence type="ECO:0000256" key="2">
    <source>
        <dbReference type="SAM" id="SignalP"/>
    </source>
</evidence>
<proteinExistence type="predicted"/>
<name>A0A6G1CUB7_9ORYZ</name>
<keyword evidence="4" id="KW-1185">Reference proteome</keyword>
<dbReference type="EMBL" id="SPHZ02000008">
    <property type="protein sequence ID" value="KAF0903717.1"/>
    <property type="molecule type" value="Genomic_DNA"/>
</dbReference>
<accession>A0A6G1CUB7</accession>
<reference evidence="3 4" key="1">
    <citation type="submission" date="2019-11" db="EMBL/GenBank/DDBJ databases">
        <title>Whole genome sequence of Oryza granulata.</title>
        <authorList>
            <person name="Li W."/>
        </authorList>
    </citation>
    <scope>NUCLEOTIDE SEQUENCE [LARGE SCALE GENOMIC DNA]</scope>
    <source>
        <strain evidence="4">cv. Menghai</strain>
        <tissue evidence="3">Leaf</tissue>
    </source>
</reference>
<organism evidence="3 4">
    <name type="scientific">Oryza meyeriana var. granulata</name>
    <dbReference type="NCBI Taxonomy" id="110450"/>
    <lineage>
        <taxon>Eukaryota</taxon>
        <taxon>Viridiplantae</taxon>
        <taxon>Streptophyta</taxon>
        <taxon>Embryophyta</taxon>
        <taxon>Tracheophyta</taxon>
        <taxon>Spermatophyta</taxon>
        <taxon>Magnoliopsida</taxon>
        <taxon>Liliopsida</taxon>
        <taxon>Poales</taxon>
        <taxon>Poaceae</taxon>
        <taxon>BOP clade</taxon>
        <taxon>Oryzoideae</taxon>
        <taxon>Oryzeae</taxon>
        <taxon>Oryzinae</taxon>
        <taxon>Oryza</taxon>
        <taxon>Oryza meyeriana</taxon>
    </lineage>
</organism>
<dbReference type="AlphaFoldDB" id="A0A6G1CUB7"/>
<sequence length="83" mass="8426">MAAVASFPHLVIAASLAFLVLSAPQAVAILGDVFEAAAGAPAPPTEVIEPVVNETSPSPPPPAVHRSELRPPVPPSAPSNRFN</sequence>
<gene>
    <name evidence="3" type="ORF">E2562_029086</name>
</gene>
<protein>
    <recommendedName>
        <fullName evidence="5">Secreted protein</fullName>
    </recommendedName>
</protein>
<dbReference type="Proteomes" id="UP000479710">
    <property type="component" value="Unassembled WGS sequence"/>
</dbReference>